<dbReference type="Proteomes" id="UP000176791">
    <property type="component" value="Unassembled WGS sequence"/>
</dbReference>
<evidence type="ECO:0000256" key="2">
    <source>
        <dbReference type="ARBA" id="ARBA00010480"/>
    </source>
</evidence>
<keyword evidence="10" id="KW-0167">Capsid protein</keyword>
<comment type="similarity">
    <text evidence="2">Belongs to the glucose-1-phosphate thymidylyltransferase family.</text>
</comment>
<dbReference type="GO" id="GO:0046872">
    <property type="term" value="F:metal ion binding"/>
    <property type="evidence" value="ECO:0007669"/>
    <property type="project" value="UniProtKB-KW"/>
</dbReference>
<keyword evidence="10" id="KW-0946">Virion</keyword>
<evidence type="ECO:0000313" key="10">
    <source>
        <dbReference type="EMBL" id="OGD57074.1"/>
    </source>
</evidence>
<comment type="caution">
    <text evidence="10">The sequence shown here is derived from an EMBL/GenBank/DDBJ whole genome shotgun (WGS) entry which is preliminary data.</text>
</comment>
<evidence type="ECO:0000256" key="7">
    <source>
        <dbReference type="ARBA" id="ARBA00022842"/>
    </source>
</evidence>
<keyword evidence="5" id="KW-0548">Nucleotidyltransferase</keyword>
<evidence type="ECO:0000259" key="9">
    <source>
        <dbReference type="Pfam" id="PF00483"/>
    </source>
</evidence>
<dbReference type="InterPro" id="IPR029044">
    <property type="entry name" value="Nucleotide-diphossugar_trans"/>
</dbReference>
<comment type="cofactor">
    <cofactor evidence="1">
        <name>Mg(2+)</name>
        <dbReference type="ChEBI" id="CHEBI:18420"/>
    </cofactor>
</comment>
<feature type="domain" description="Nucleotidyl transferase" evidence="9">
    <location>
        <begin position="2"/>
        <end position="234"/>
    </location>
</feature>
<dbReference type="PANTHER" id="PTHR43532">
    <property type="entry name" value="GLUCOSE-1-PHOSPHATE THYMIDYLYLTRANSFERASE"/>
    <property type="match status" value="1"/>
</dbReference>
<organism evidence="10 11">
    <name type="scientific">Candidatus Beckwithbacteria bacterium RIFCSPHIGHO2_12_FULL_47_17</name>
    <dbReference type="NCBI Taxonomy" id="1797460"/>
    <lineage>
        <taxon>Bacteria</taxon>
        <taxon>Candidatus Beckwithiibacteriota</taxon>
    </lineage>
</organism>
<keyword evidence="6" id="KW-0479">Metal-binding</keyword>
<dbReference type="GO" id="GO:0008879">
    <property type="term" value="F:glucose-1-phosphate thymidylyltransferase activity"/>
    <property type="evidence" value="ECO:0007669"/>
    <property type="project" value="UniProtKB-EC"/>
</dbReference>
<keyword evidence="7" id="KW-0460">Magnesium</keyword>
<evidence type="ECO:0000256" key="4">
    <source>
        <dbReference type="ARBA" id="ARBA00022679"/>
    </source>
</evidence>
<evidence type="ECO:0000256" key="3">
    <source>
        <dbReference type="ARBA" id="ARBA00012461"/>
    </source>
</evidence>
<dbReference type="Gene3D" id="3.90.550.10">
    <property type="entry name" value="Spore Coat Polysaccharide Biosynthesis Protein SpsA, Chain A"/>
    <property type="match status" value="1"/>
</dbReference>
<dbReference type="EMBL" id="MEZN01000002">
    <property type="protein sequence ID" value="OGD57074.1"/>
    <property type="molecule type" value="Genomic_DNA"/>
</dbReference>
<keyword evidence="4" id="KW-0808">Transferase</keyword>
<proteinExistence type="inferred from homology"/>
<dbReference type="SUPFAM" id="SSF53448">
    <property type="entry name" value="Nucleotide-diphospho-sugar transferases"/>
    <property type="match status" value="1"/>
</dbReference>
<dbReference type="STRING" id="1797460.A3E73_02275"/>
<dbReference type="EC" id="2.7.7.24" evidence="3"/>
<sequence length="255" mass="28302">MKGIILAGGKGTRLEPLTLPTNKHLLPVYDRPMIYYPINTLVNAGITDILVVTGDIHAGQFMHVLKNGKEFGINHLEYAYQEGGSKGIADALKYAHDFADGGPIAVILGDNTTDADIRPAVRDFKDGATIFLKKVIDPERFGNPRFDLKDKQKIIEIIEKPEQAVSPYAVTGLYLYDATVFAKIKTLKPSGRGELEVTDINNAYLKEGKLNWTELKGYWSDAGTFHSLFRSNRYWAKKKLGDQYSAVVKGNALPE</sequence>
<accession>A0A1F5DPU6</accession>
<evidence type="ECO:0000313" key="11">
    <source>
        <dbReference type="Proteomes" id="UP000176791"/>
    </source>
</evidence>
<dbReference type="AlphaFoldDB" id="A0A1F5DPU6"/>
<evidence type="ECO:0000256" key="6">
    <source>
        <dbReference type="ARBA" id="ARBA00022723"/>
    </source>
</evidence>
<dbReference type="Pfam" id="PF00483">
    <property type="entry name" value="NTP_transferase"/>
    <property type="match status" value="1"/>
</dbReference>
<dbReference type="PANTHER" id="PTHR43532:SF1">
    <property type="entry name" value="GLUCOSE-1-PHOSPHATE THYMIDYLYLTRANSFERASE 1"/>
    <property type="match status" value="1"/>
</dbReference>
<dbReference type="InterPro" id="IPR005835">
    <property type="entry name" value="NTP_transferase_dom"/>
</dbReference>
<name>A0A1F5DPU6_9BACT</name>
<evidence type="ECO:0000256" key="1">
    <source>
        <dbReference type="ARBA" id="ARBA00001946"/>
    </source>
</evidence>
<protein>
    <recommendedName>
        <fullName evidence="3">glucose-1-phosphate thymidylyltransferase</fullName>
        <ecNumber evidence="3">2.7.7.24</ecNumber>
    </recommendedName>
</protein>
<gene>
    <name evidence="10" type="ORF">A3E73_02275</name>
</gene>
<evidence type="ECO:0000256" key="8">
    <source>
        <dbReference type="ARBA" id="ARBA00049336"/>
    </source>
</evidence>
<reference evidence="10 11" key="1">
    <citation type="journal article" date="2016" name="Nat. Commun.">
        <title>Thousands of microbial genomes shed light on interconnected biogeochemical processes in an aquifer system.</title>
        <authorList>
            <person name="Anantharaman K."/>
            <person name="Brown C.T."/>
            <person name="Hug L.A."/>
            <person name="Sharon I."/>
            <person name="Castelle C.J."/>
            <person name="Probst A.J."/>
            <person name="Thomas B.C."/>
            <person name="Singh A."/>
            <person name="Wilkins M.J."/>
            <person name="Karaoz U."/>
            <person name="Brodie E.L."/>
            <person name="Williams K.H."/>
            <person name="Hubbard S.S."/>
            <person name="Banfield J.F."/>
        </authorList>
    </citation>
    <scope>NUCLEOTIDE SEQUENCE [LARGE SCALE GENOMIC DNA]</scope>
</reference>
<comment type="catalytic activity">
    <reaction evidence="8">
        <text>dTTP + alpha-D-glucose 1-phosphate + H(+) = dTDP-alpha-D-glucose + diphosphate</text>
        <dbReference type="Rhea" id="RHEA:15225"/>
        <dbReference type="ChEBI" id="CHEBI:15378"/>
        <dbReference type="ChEBI" id="CHEBI:33019"/>
        <dbReference type="ChEBI" id="CHEBI:37568"/>
        <dbReference type="ChEBI" id="CHEBI:57477"/>
        <dbReference type="ChEBI" id="CHEBI:58601"/>
        <dbReference type="EC" id="2.7.7.24"/>
    </reaction>
</comment>
<evidence type="ECO:0000256" key="5">
    <source>
        <dbReference type="ARBA" id="ARBA00022695"/>
    </source>
</evidence>
<dbReference type="InterPro" id="IPR005907">
    <property type="entry name" value="G1P_thy_trans_s"/>
</dbReference>